<reference evidence="2 3" key="1">
    <citation type="submission" date="2022-10" db="EMBL/GenBank/DDBJ databases">
        <title>The complete genomes of actinobacterial strains from the NBC collection.</title>
        <authorList>
            <person name="Joergensen T.S."/>
            <person name="Alvarez Arevalo M."/>
            <person name="Sterndorff E.B."/>
            <person name="Faurdal D."/>
            <person name="Vuksanovic O."/>
            <person name="Mourched A.-S."/>
            <person name="Charusanti P."/>
            <person name="Shaw S."/>
            <person name="Blin K."/>
            <person name="Weber T."/>
        </authorList>
    </citation>
    <scope>NUCLEOTIDE SEQUENCE [LARGE SCALE GENOMIC DNA]</scope>
    <source>
        <strain evidence="2 3">NBC_00017</strain>
    </source>
</reference>
<organism evidence="2 3">
    <name type="scientific">Streptomyces purpurascens</name>
    <dbReference type="NCBI Taxonomy" id="1924"/>
    <lineage>
        <taxon>Bacteria</taxon>
        <taxon>Bacillati</taxon>
        <taxon>Actinomycetota</taxon>
        <taxon>Actinomycetes</taxon>
        <taxon>Kitasatosporales</taxon>
        <taxon>Streptomycetaceae</taxon>
        <taxon>Streptomyces</taxon>
    </lineage>
</organism>
<evidence type="ECO:0000313" key="1">
    <source>
        <dbReference type="EMBL" id="WTW24536.1"/>
    </source>
</evidence>
<dbReference type="Proteomes" id="UP001621512">
    <property type="component" value="Chromosome"/>
</dbReference>
<evidence type="ECO:0000313" key="3">
    <source>
        <dbReference type="Proteomes" id="UP001621512"/>
    </source>
</evidence>
<dbReference type="RefSeq" id="WP_405504019.1">
    <property type="nucleotide sequence ID" value="NZ_CP108341.1"/>
</dbReference>
<sequence>MRTAGQMAGMTAIVLYDLGSRRESRAWFATAQSGNSQLHAWVLAREAMVPLNYGAPRAGAGLADQARQAAGHQQTEQAHAALAGALMERLPEGERSDTWLTYGEQKHHVRLSHAFTTLADTRRPNESQQRALELSAPSRTMTRSLLHIDAAACSHRGRPGGR</sequence>
<keyword evidence="3" id="KW-1185">Reference proteome</keyword>
<dbReference type="EMBL" id="CP108341">
    <property type="protein sequence ID" value="WTW24536.1"/>
    <property type="molecule type" value="Genomic_DNA"/>
</dbReference>
<proteinExistence type="predicted"/>
<accession>A0ABZ1MYG0</accession>
<gene>
    <name evidence="1" type="ORF">OHU35_00030</name>
    <name evidence="2" type="ORF">OHU35_41480</name>
</gene>
<protein>
    <submittedName>
        <fullName evidence="2">Uncharacterized protein</fullName>
    </submittedName>
</protein>
<name>A0ABZ1MYG0_STREF</name>
<evidence type="ECO:0000313" key="2">
    <source>
        <dbReference type="EMBL" id="WTW32160.1"/>
    </source>
</evidence>
<dbReference type="EMBL" id="CP108341">
    <property type="protein sequence ID" value="WTW32160.1"/>
    <property type="molecule type" value="Genomic_DNA"/>
</dbReference>